<comment type="subcellular location">
    <subcellularLocation>
        <location evidence="1">Cell membrane</location>
        <topology evidence="1">Multi-pass membrane protein</topology>
    </subcellularLocation>
</comment>
<dbReference type="InterPro" id="IPR020948">
    <property type="entry name" value="P_starv_induced_PsiE-like"/>
</dbReference>
<evidence type="ECO:0000313" key="7">
    <source>
        <dbReference type="EMBL" id="HIZ88858.1"/>
    </source>
</evidence>
<evidence type="ECO:0000256" key="6">
    <source>
        <dbReference type="SAM" id="Phobius"/>
    </source>
</evidence>
<dbReference type="GO" id="GO:0005886">
    <property type="term" value="C:plasma membrane"/>
    <property type="evidence" value="ECO:0007669"/>
    <property type="project" value="UniProtKB-SubCell"/>
</dbReference>
<keyword evidence="3 6" id="KW-0812">Transmembrane</keyword>
<dbReference type="Proteomes" id="UP000824176">
    <property type="component" value="Unassembled WGS sequence"/>
</dbReference>
<evidence type="ECO:0000256" key="4">
    <source>
        <dbReference type="ARBA" id="ARBA00022989"/>
    </source>
</evidence>
<dbReference type="EMBL" id="DXAQ01000039">
    <property type="protein sequence ID" value="HIZ88858.1"/>
    <property type="molecule type" value="Genomic_DNA"/>
</dbReference>
<feature type="transmembrane region" description="Helical" evidence="6">
    <location>
        <begin position="212"/>
        <end position="230"/>
    </location>
</feature>
<dbReference type="Pfam" id="PF06146">
    <property type="entry name" value="PsiE"/>
    <property type="match status" value="1"/>
</dbReference>
<feature type="transmembrane region" description="Helical" evidence="6">
    <location>
        <begin position="242"/>
        <end position="262"/>
    </location>
</feature>
<evidence type="ECO:0000256" key="2">
    <source>
        <dbReference type="ARBA" id="ARBA00022475"/>
    </source>
</evidence>
<name>A0A9D2GRX5_9BACT</name>
<organism evidence="7 8">
    <name type="scientific">Candidatus Mucispirillum faecigallinarum</name>
    <dbReference type="NCBI Taxonomy" id="2838699"/>
    <lineage>
        <taxon>Bacteria</taxon>
        <taxon>Pseudomonadati</taxon>
        <taxon>Deferribacterota</taxon>
        <taxon>Deferribacteres</taxon>
        <taxon>Deferribacterales</taxon>
        <taxon>Mucispirillaceae</taxon>
        <taxon>Mucispirillum</taxon>
    </lineage>
</organism>
<dbReference type="AlphaFoldDB" id="A0A9D2GRX5"/>
<gene>
    <name evidence="7" type="ORF">H9804_02845</name>
</gene>
<keyword evidence="5 6" id="KW-0472">Membrane</keyword>
<feature type="transmembrane region" description="Helical" evidence="6">
    <location>
        <begin position="274"/>
        <end position="291"/>
    </location>
</feature>
<evidence type="ECO:0000256" key="1">
    <source>
        <dbReference type="ARBA" id="ARBA00004651"/>
    </source>
</evidence>
<keyword evidence="2" id="KW-1003">Cell membrane</keyword>
<evidence type="ECO:0000256" key="3">
    <source>
        <dbReference type="ARBA" id="ARBA00022692"/>
    </source>
</evidence>
<protein>
    <submittedName>
        <fullName evidence="7">Phosphate-starvation-inducible PsiE family protein</fullName>
    </submittedName>
</protein>
<accession>A0A9D2GRX5</accession>
<proteinExistence type="predicted"/>
<reference evidence="7" key="2">
    <citation type="submission" date="2021-04" db="EMBL/GenBank/DDBJ databases">
        <authorList>
            <person name="Gilroy R."/>
        </authorList>
    </citation>
    <scope>NUCLEOTIDE SEQUENCE</scope>
    <source>
        <strain evidence="7">ChiW4-1371</strain>
    </source>
</reference>
<sequence>MVYYTEILNRFDFAASDMEYINSVKEEMQQYEQAFIKDVLNYLQKDAQFTAEYGKIGDKLNTDRLKSWYNALIAGKLNSSFSEFVSEFNLHQTPKGAFSGERIAELFSYIRIWVQNKLLETAECEWDYKGILQAYTKVINAAVYITMNSYVPRDKSTSHTSKMKNKILVWAEKASLITHSMLLVFLMIMTVAGVGFFIWSLWDLKDVAPDKLFVTALGSLLVLWVLIELINSEIQMLKGDKFKISIFVGVVLIAFIREVLIMTLKHDASNTKTMILMLGGILVLGVTYWMLAKSEDRAKH</sequence>
<comment type="caution">
    <text evidence="7">The sequence shown here is derived from an EMBL/GenBank/DDBJ whole genome shotgun (WGS) entry which is preliminary data.</text>
</comment>
<evidence type="ECO:0000313" key="8">
    <source>
        <dbReference type="Proteomes" id="UP000824176"/>
    </source>
</evidence>
<evidence type="ECO:0000256" key="5">
    <source>
        <dbReference type="ARBA" id="ARBA00023136"/>
    </source>
</evidence>
<feature type="transmembrane region" description="Helical" evidence="6">
    <location>
        <begin position="182"/>
        <end position="200"/>
    </location>
</feature>
<keyword evidence="4 6" id="KW-1133">Transmembrane helix</keyword>
<reference evidence="7" key="1">
    <citation type="journal article" date="2021" name="PeerJ">
        <title>Extensive microbial diversity within the chicken gut microbiome revealed by metagenomics and culture.</title>
        <authorList>
            <person name="Gilroy R."/>
            <person name="Ravi A."/>
            <person name="Getino M."/>
            <person name="Pursley I."/>
            <person name="Horton D.L."/>
            <person name="Alikhan N.F."/>
            <person name="Baker D."/>
            <person name="Gharbi K."/>
            <person name="Hall N."/>
            <person name="Watson M."/>
            <person name="Adriaenssens E.M."/>
            <person name="Foster-Nyarko E."/>
            <person name="Jarju S."/>
            <person name="Secka A."/>
            <person name="Antonio M."/>
            <person name="Oren A."/>
            <person name="Chaudhuri R.R."/>
            <person name="La Ragione R."/>
            <person name="Hildebrand F."/>
            <person name="Pallen M.J."/>
        </authorList>
    </citation>
    <scope>NUCLEOTIDE SEQUENCE</scope>
    <source>
        <strain evidence="7">ChiW4-1371</strain>
    </source>
</reference>